<reference evidence="1" key="1">
    <citation type="journal article" date="2009" name="PLoS Genet.">
        <title>Sequencing, mapping, and analysis of 27,455 maize full-length cDNAs.</title>
        <authorList>
            <person name="Soderlund C."/>
            <person name="Descour A."/>
            <person name="Kudrna D."/>
            <person name="Bomhoff M."/>
            <person name="Boyd L."/>
            <person name="Currie J."/>
            <person name="Angelova A."/>
            <person name="Collura K."/>
            <person name="Wissotski M."/>
            <person name="Ashley E."/>
            <person name="Morrow D."/>
            <person name="Fernandes J."/>
            <person name="Walbot V."/>
            <person name="Yu Y."/>
        </authorList>
    </citation>
    <scope>NUCLEOTIDE SEQUENCE</scope>
    <source>
        <strain evidence="1">B73</strain>
    </source>
</reference>
<dbReference type="EMBL" id="BT034600">
    <property type="protein sequence ID" value="ACF79605.1"/>
    <property type="molecule type" value="mRNA"/>
</dbReference>
<organism evidence="1">
    <name type="scientific">Zea mays</name>
    <name type="common">Maize</name>
    <dbReference type="NCBI Taxonomy" id="4577"/>
    <lineage>
        <taxon>Eukaryota</taxon>
        <taxon>Viridiplantae</taxon>
        <taxon>Streptophyta</taxon>
        <taxon>Embryophyta</taxon>
        <taxon>Tracheophyta</taxon>
        <taxon>Spermatophyta</taxon>
        <taxon>Magnoliopsida</taxon>
        <taxon>Liliopsida</taxon>
        <taxon>Poales</taxon>
        <taxon>Poaceae</taxon>
        <taxon>PACMAD clade</taxon>
        <taxon>Panicoideae</taxon>
        <taxon>Andropogonodae</taxon>
        <taxon>Andropogoneae</taxon>
        <taxon>Tripsacinae</taxon>
        <taxon>Zea</taxon>
    </lineage>
</organism>
<dbReference type="AlphaFoldDB" id="B4FBW2"/>
<name>B4FBW2_MAIZE</name>
<protein>
    <submittedName>
        <fullName evidence="1">Uncharacterized protein</fullName>
    </submittedName>
</protein>
<evidence type="ECO:0000313" key="1">
    <source>
        <dbReference type="EMBL" id="ACF79605.1"/>
    </source>
</evidence>
<proteinExistence type="evidence at transcript level"/>
<sequence length="40" mass="4838">MALEKLQVLIWLHNWLLRMKSQSMVDQLRILPIYFLLAVL</sequence>
<accession>B4FBW2</accession>